<dbReference type="AlphaFoldDB" id="A0A6C0J1J9"/>
<protein>
    <submittedName>
        <fullName evidence="1">Uncharacterized protein</fullName>
    </submittedName>
</protein>
<sequence>MTPNYLVLMTDPDGQVSLDTTLRRTNSFLQCSSVIRIPSGILMAFYIVIS</sequence>
<evidence type="ECO:0000313" key="1">
    <source>
        <dbReference type="EMBL" id="QHT97837.1"/>
    </source>
</evidence>
<organism evidence="1">
    <name type="scientific">viral metagenome</name>
    <dbReference type="NCBI Taxonomy" id="1070528"/>
    <lineage>
        <taxon>unclassified sequences</taxon>
        <taxon>metagenomes</taxon>
        <taxon>organismal metagenomes</taxon>
    </lineage>
</organism>
<proteinExistence type="predicted"/>
<accession>A0A6C0J1J9</accession>
<dbReference type="EMBL" id="MN740283">
    <property type="protein sequence ID" value="QHT97837.1"/>
    <property type="molecule type" value="Genomic_DNA"/>
</dbReference>
<name>A0A6C0J1J9_9ZZZZ</name>
<reference evidence="1" key="1">
    <citation type="journal article" date="2020" name="Nature">
        <title>Giant virus diversity and host interactions through global metagenomics.</title>
        <authorList>
            <person name="Schulz F."/>
            <person name="Roux S."/>
            <person name="Paez-Espino D."/>
            <person name="Jungbluth S."/>
            <person name="Walsh D.A."/>
            <person name="Denef V.J."/>
            <person name="McMahon K.D."/>
            <person name="Konstantinidis K.T."/>
            <person name="Eloe-Fadrosh E.A."/>
            <person name="Kyrpides N.C."/>
            <person name="Woyke T."/>
        </authorList>
    </citation>
    <scope>NUCLEOTIDE SEQUENCE</scope>
    <source>
        <strain evidence="1">GVMAG-M-3300025572-1</strain>
    </source>
</reference>